<accession>A0A4X2K857</accession>
<evidence type="ECO:0000256" key="1">
    <source>
        <dbReference type="ARBA" id="ARBA00004141"/>
    </source>
</evidence>
<organism evidence="6 7">
    <name type="scientific">Vombatus ursinus</name>
    <name type="common">Common wombat</name>
    <dbReference type="NCBI Taxonomy" id="29139"/>
    <lineage>
        <taxon>Eukaryota</taxon>
        <taxon>Metazoa</taxon>
        <taxon>Chordata</taxon>
        <taxon>Craniata</taxon>
        <taxon>Vertebrata</taxon>
        <taxon>Euteleostomi</taxon>
        <taxon>Mammalia</taxon>
        <taxon>Metatheria</taxon>
        <taxon>Diprotodontia</taxon>
        <taxon>Vombatidae</taxon>
        <taxon>Vombatus</taxon>
    </lineage>
</organism>
<protein>
    <submittedName>
        <fullName evidence="6">Uncharacterized protein</fullName>
    </submittedName>
</protein>
<reference evidence="6" key="3">
    <citation type="submission" date="2025-09" db="UniProtKB">
        <authorList>
            <consortium name="Ensembl"/>
        </authorList>
    </citation>
    <scope>IDENTIFICATION</scope>
</reference>
<evidence type="ECO:0000313" key="7">
    <source>
        <dbReference type="Proteomes" id="UP000314987"/>
    </source>
</evidence>
<feature type="transmembrane region" description="Helical" evidence="5">
    <location>
        <begin position="6"/>
        <end position="26"/>
    </location>
</feature>
<evidence type="ECO:0000256" key="2">
    <source>
        <dbReference type="ARBA" id="ARBA00022692"/>
    </source>
</evidence>
<dbReference type="PANTHER" id="PTHR24064">
    <property type="entry name" value="SOLUTE CARRIER FAMILY 22 MEMBER"/>
    <property type="match status" value="1"/>
</dbReference>
<sequence>MAFDDLLLEVISLAISLMFIASHFLLENFTAFVPEHRCWVHFLDSTSALLNVSGNLNFSSLLKLSIPLDSNGKLEKYHRFFWPQWQPLGPNVTAQNVSQLEMEPCVDGWVYNQSVFTSSIVTEWDLVCDSWTLKSLPQSIFFAGILVGFLMWGCLSDRFGRKWILPPSYLIVTVSSTVPAFAQSFPVYCCLRFLLGSRLFMEWTTSQYQPLLAVTFGLCISLGQLFIGVLACGIQEWCKLQLVMSAPLFTFFPTTWWLPESAGWLIVHNKYDDALKMLRKVAKINGVMDNNLTVEVRGEGGARARMWELVTFQVKPSSHRSTKGKVPSLTIFPTAMLFYGLFMDLQNLGSNVQTLQVLLGASTFVSKFLTLFIMNHLGLRTIAVACLLLAGLFILANAFLPQGKRVGFEERRKRGVGVDSRGKVDRDLLSKPGSVSHLYRISLVRIIVCVLSPSLECELLVGKDLVSALLCSPST</sequence>
<name>A0A4X2K857_VOMUR</name>
<feature type="transmembrane region" description="Helical" evidence="5">
    <location>
        <begin position="208"/>
        <end position="233"/>
    </location>
</feature>
<dbReference type="GO" id="GO:0022857">
    <property type="term" value="F:transmembrane transporter activity"/>
    <property type="evidence" value="ECO:0007669"/>
    <property type="project" value="InterPro"/>
</dbReference>
<dbReference type="Pfam" id="PF00083">
    <property type="entry name" value="Sugar_tr"/>
    <property type="match status" value="1"/>
</dbReference>
<dbReference type="GeneTree" id="ENSGT00940000157004"/>
<feature type="transmembrane region" description="Helical" evidence="5">
    <location>
        <begin position="240"/>
        <end position="258"/>
    </location>
</feature>
<dbReference type="Gene3D" id="1.20.1250.20">
    <property type="entry name" value="MFS general substrate transporter like domains"/>
    <property type="match status" value="1"/>
</dbReference>
<comment type="subcellular location">
    <subcellularLocation>
        <location evidence="1">Membrane</location>
        <topology evidence="1">Multi-pass membrane protein</topology>
    </subcellularLocation>
</comment>
<dbReference type="Proteomes" id="UP000314987">
    <property type="component" value="Unassembled WGS sequence"/>
</dbReference>
<evidence type="ECO:0000256" key="5">
    <source>
        <dbReference type="SAM" id="Phobius"/>
    </source>
</evidence>
<dbReference type="AlphaFoldDB" id="A0A4X2K857"/>
<dbReference type="InterPro" id="IPR036259">
    <property type="entry name" value="MFS_trans_sf"/>
</dbReference>
<dbReference type="InterPro" id="IPR005828">
    <property type="entry name" value="MFS_sugar_transport-like"/>
</dbReference>
<reference evidence="7" key="1">
    <citation type="submission" date="2018-12" db="EMBL/GenBank/DDBJ databases">
        <authorList>
            <person name="Yazar S."/>
        </authorList>
    </citation>
    <scope>NUCLEOTIDE SEQUENCE [LARGE SCALE GENOMIC DNA]</scope>
</reference>
<feature type="transmembrane region" description="Helical" evidence="5">
    <location>
        <begin position="381"/>
        <end position="400"/>
    </location>
</feature>
<dbReference type="STRING" id="29139.ENSVURP00010008088"/>
<keyword evidence="2 5" id="KW-0812">Transmembrane</keyword>
<dbReference type="SUPFAM" id="SSF103473">
    <property type="entry name" value="MFS general substrate transporter"/>
    <property type="match status" value="1"/>
</dbReference>
<evidence type="ECO:0000313" key="6">
    <source>
        <dbReference type="Ensembl" id="ENSVURP00010008088.1"/>
    </source>
</evidence>
<keyword evidence="3 5" id="KW-1133">Transmembrane helix</keyword>
<evidence type="ECO:0000256" key="4">
    <source>
        <dbReference type="ARBA" id="ARBA00023136"/>
    </source>
</evidence>
<feature type="transmembrane region" description="Helical" evidence="5">
    <location>
        <begin position="136"/>
        <end position="155"/>
    </location>
</feature>
<feature type="transmembrane region" description="Helical" evidence="5">
    <location>
        <begin position="357"/>
        <end position="375"/>
    </location>
</feature>
<dbReference type="Ensembl" id="ENSVURT00010009172.1">
    <property type="protein sequence ID" value="ENSVURP00010008088.1"/>
    <property type="gene ID" value="ENSVURG00010006240.1"/>
</dbReference>
<dbReference type="OMA" id="ISQMLFT"/>
<dbReference type="GO" id="GO:0016020">
    <property type="term" value="C:membrane"/>
    <property type="evidence" value="ECO:0007669"/>
    <property type="project" value="UniProtKB-SubCell"/>
</dbReference>
<feature type="transmembrane region" description="Helical" evidence="5">
    <location>
        <begin position="326"/>
        <end position="345"/>
    </location>
</feature>
<feature type="transmembrane region" description="Helical" evidence="5">
    <location>
        <begin position="167"/>
        <end position="188"/>
    </location>
</feature>
<keyword evidence="7" id="KW-1185">Reference proteome</keyword>
<proteinExistence type="predicted"/>
<reference evidence="6" key="2">
    <citation type="submission" date="2025-08" db="UniProtKB">
        <authorList>
            <consortium name="Ensembl"/>
        </authorList>
    </citation>
    <scope>IDENTIFICATION</scope>
</reference>
<keyword evidence="4 5" id="KW-0472">Membrane</keyword>
<evidence type="ECO:0000256" key="3">
    <source>
        <dbReference type="ARBA" id="ARBA00022989"/>
    </source>
</evidence>